<dbReference type="EMBL" id="AUPC02000035">
    <property type="protein sequence ID" value="POG78096.1"/>
    <property type="molecule type" value="Genomic_DNA"/>
</dbReference>
<dbReference type="GO" id="GO:0005794">
    <property type="term" value="C:Golgi apparatus"/>
    <property type="evidence" value="ECO:0007669"/>
    <property type="project" value="TreeGrafter"/>
</dbReference>
<evidence type="ECO:0000313" key="8">
    <source>
        <dbReference type="Proteomes" id="UP000018888"/>
    </source>
</evidence>
<comment type="subcellular location">
    <subcellularLocation>
        <location evidence="1">Membrane</location>
        <topology evidence="1">Multi-pass membrane protein</topology>
    </subcellularLocation>
</comment>
<evidence type="ECO:0000256" key="5">
    <source>
        <dbReference type="SAM" id="Phobius"/>
    </source>
</evidence>
<dbReference type="GO" id="GO:0006817">
    <property type="term" value="P:phosphate ion transport"/>
    <property type="evidence" value="ECO:0007669"/>
    <property type="project" value="TreeGrafter"/>
</dbReference>
<feature type="domain" description="EXS" evidence="6">
    <location>
        <begin position="2"/>
        <end position="61"/>
    </location>
</feature>
<evidence type="ECO:0000259" key="6">
    <source>
        <dbReference type="Pfam" id="PF03124"/>
    </source>
</evidence>
<keyword evidence="8" id="KW-1185">Reference proteome</keyword>
<reference evidence="7 8" key="2">
    <citation type="journal article" date="2018" name="New Phytol.">
        <title>High intraspecific genome diversity in the model arbuscular mycorrhizal symbiont Rhizophagus irregularis.</title>
        <authorList>
            <person name="Chen E.C.H."/>
            <person name="Morin E."/>
            <person name="Beaudet D."/>
            <person name="Noel J."/>
            <person name="Yildirir G."/>
            <person name="Ndikumana S."/>
            <person name="Charron P."/>
            <person name="St-Onge C."/>
            <person name="Giorgi J."/>
            <person name="Kruger M."/>
            <person name="Marton T."/>
            <person name="Ropars J."/>
            <person name="Grigoriev I.V."/>
            <person name="Hainaut M."/>
            <person name="Henrissat B."/>
            <person name="Roux C."/>
            <person name="Martin F."/>
            <person name="Corradi N."/>
        </authorList>
    </citation>
    <scope>NUCLEOTIDE SEQUENCE [LARGE SCALE GENOMIC DNA]</scope>
    <source>
        <strain evidence="7 8">DAOM 197198</strain>
    </source>
</reference>
<accession>A0A2P4QKF8</accession>
<evidence type="ECO:0000256" key="1">
    <source>
        <dbReference type="ARBA" id="ARBA00004141"/>
    </source>
</evidence>
<dbReference type="GO" id="GO:0000822">
    <property type="term" value="F:inositol hexakisphosphate binding"/>
    <property type="evidence" value="ECO:0007669"/>
    <property type="project" value="TreeGrafter"/>
</dbReference>
<dbReference type="PANTHER" id="PTHR10783:SF103">
    <property type="entry name" value="SOLUTE CARRIER FAMILY 53 MEMBER 1"/>
    <property type="match status" value="1"/>
</dbReference>
<evidence type="ECO:0000256" key="3">
    <source>
        <dbReference type="ARBA" id="ARBA00022989"/>
    </source>
</evidence>
<keyword evidence="2 5" id="KW-0812">Transmembrane</keyword>
<dbReference type="Pfam" id="PF03124">
    <property type="entry name" value="EXS"/>
    <property type="match status" value="1"/>
</dbReference>
<evidence type="ECO:0000256" key="2">
    <source>
        <dbReference type="ARBA" id="ARBA00022692"/>
    </source>
</evidence>
<name>A0A2P4QKF8_RHIID</name>
<keyword evidence="4 5" id="KW-0472">Membrane</keyword>
<reference evidence="7 8" key="1">
    <citation type="journal article" date="2013" name="Proc. Natl. Acad. Sci. U.S.A.">
        <title>Genome of an arbuscular mycorrhizal fungus provides insight into the oldest plant symbiosis.</title>
        <authorList>
            <person name="Tisserant E."/>
            <person name="Malbreil M."/>
            <person name="Kuo A."/>
            <person name="Kohler A."/>
            <person name="Symeonidi A."/>
            <person name="Balestrini R."/>
            <person name="Charron P."/>
            <person name="Duensing N."/>
            <person name="Frei Dit Frey N."/>
            <person name="Gianinazzi-Pearson V."/>
            <person name="Gilbert L.B."/>
            <person name="Handa Y."/>
            <person name="Herr J.R."/>
            <person name="Hijri M."/>
            <person name="Koul R."/>
            <person name="Kawaguchi M."/>
            <person name="Krajinski F."/>
            <person name="Lammers P.J."/>
            <person name="Masclaux F.G."/>
            <person name="Murat C."/>
            <person name="Morin E."/>
            <person name="Ndikumana S."/>
            <person name="Pagni M."/>
            <person name="Petitpierre D."/>
            <person name="Requena N."/>
            <person name="Rosikiewicz P."/>
            <person name="Riley R."/>
            <person name="Saito K."/>
            <person name="San Clemente H."/>
            <person name="Shapiro H."/>
            <person name="van Tuinen D."/>
            <person name="Becard G."/>
            <person name="Bonfante P."/>
            <person name="Paszkowski U."/>
            <person name="Shachar-Hill Y.Y."/>
            <person name="Tuskan G.A."/>
            <person name="Young P.W."/>
            <person name="Sanders I.R."/>
            <person name="Henrissat B."/>
            <person name="Rensing S.A."/>
            <person name="Grigoriev I.V."/>
            <person name="Corradi N."/>
            <person name="Roux C."/>
            <person name="Martin F."/>
        </authorList>
    </citation>
    <scope>NUCLEOTIDE SEQUENCE [LARGE SCALE GENOMIC DNA]</scope>
    <source>
        <strain evidence="7 8">DAOM 197198</strain>
    </source>
</reference>
<gene>
    <name evidence="7" type="ORF">GLOIN_2v716856</name>
</gene>
<evidence type="ECO:0000313" key="7">
    <source>
        <dbReference type="EMBL" id="POG78096.1"/>
    </source>
</evidence>
<sequence>MTIFYYDARKWFIIAMLRVVASGFYRVEFRDFFIADELNSLTYTFMNSQFLFCASNYLLTFQKKKKKKKKKEKKN</sequence>
<feature type="transmembrane region" description="Helical" evidence="5">
    <location>
        <begin position="12"/>
        <end position="29"/>
    </location>
</feature>
<proteinExistence type="predicted"/>
<comment type="caution">
    <text evidence="7">The sequence shown here is derived from an EMBL/GenBank/DDBJ whole genome shotgun (WGS) entry which is preliminary data.</text>
</comment>
<keyword evidence="3 5" id="KW-1133">Transmembrane helix</keyword>
<protein>
    <recommendedName>
        <fullName evidence="6">EXS domain-containing protein</fullName>
    </recommendedName>
</protein>
<dbReference type="GO" id="GO:0016036">
    <property type="term" value="P:cellular response to phosphate starvation"/>
    <property type="evidence" value="ECO:0007669"/>
    <property type="project" value="TreeGrafter"/>
</dbReference>
<feature type="transmembrane region" description="Helical" evidence="5">
    <location>
        <begin position="41"/>
        <end position="61"/>
    </location>
</feature>
<evidence type="ECO:0000256" key="4">
    <source>
        <dbReference type="ARBA" id="ARBA00023136"/>
    </source>
</evidence>
<dbReference type="VEuPathDB" id="FungiDB:RhiirFUN_002712"/>
<organism evidence="7 8">
    <name type="scientific">Rhizophagus irregularis (strain DAOM 181602 / DAOM 197198 / MUCL 43194)</name>
    <name type="common">Arbuscular mycorrhizal fungus</name>
    <name type="synonym">Glomus intraradices</name>
    <dbReference type="NCBI Taxonomy" id="747089"/>
    <lineage>
        <taxon>Eukaryota</taxon>
        <taxon>Fungi</taxon>
        <taxon>Fungi incertae sedis</taxon>
        <taxon>Mucoromycota</taxon>
        <taxon>Glomeromycotina</taxon>
        <taxon>Glomeromycetes</taxon>
        <taxon>Glomerales</taxon>
        <taxon>Glomeraceae</taxon>
        <taxon>Rhizophagus</taxon>
    </lineage>
</organism>
<dbReference type="PANTHER" id="PTHR10783">
    <property type="entry name" value="XENOTROPIC AND POLYTROPIC RETROVIRUS RECEPTOR 1-RELATED"/>
    <property type="match status" value="1"/>
</dbReference>
<dbReference type="Proteomes" id="UP000018888">
    <property type="component" value="Unassembled WGS sequence"/>
</dbReference>
<dbReference type="GO" id="GO:0005886">
    <property type="term" value="C:plasma membrane"/>
    <property type="evidence" value="ECO:0007669"/>
    <property type="project" value="TreeGrafter"/>
</dbReference>
<dbReference type="AlphaFoldDB" id="A0A2P4QKF8"/>
<dbReference type="InterPro" id="IPR004342">
    <property type="entry name" value="EXS_C"/>
</dbReference>